<evidence type="ECO:0000313" key="3">
    <source>
        <dbReference type="Proteomes" id="UP000291084"/>
    </source>
</evidence>
<sequence>MGFSHSSHHAISLPLRPRVSFSQRHLLSKTLTFATHGRDSTSTPTGHRAAASPIQPPRRCFSGPATAPLLLRSNHRAATSSISDPLLRLTPLERAQTAGVARHGHGRRRTSPPLKLAAAASEATTGRSAGSPLLPSPPCPVATFRTTNPGRAGDATRCPRRSSLPHRRHHSLFLIPPCALPPYSNVLQRDGEPEGGCVVSLIQKRGGYVRGRVWTIPAVEVLCCLTSPAVKRGLNNVVRSSRRS</sequence>
<organism evidence="2 3">
    <name type="scientific">Vigna angularis var. angularis</name>
    <dbReference type="NCBI Taxonomy" id="157739"/>
    <lineage>
        <taxon>Eukaryota</taxon>
        <taxon>Viridiplantae</taxon>
        <taxon>Streptophyta</taxon>
        <taxon>Embryophyta</taxon>
        <taxon>Tracheophyta</taxon>
        <taxon>Spermatophyta</taxon>
        <taxon>Magnoliopsida</taxon>
        <taxon>eudicotyledons</taxon>
        <taxon>Gunneridae</taxon>
        <taxon>Pentapetalae</taxon>
        <taxon>rosids</taxon>
        <taxon>fabids</taxon>
        <taxon>Fabales</taxon>
        <taxon>Fabaceae</taxon>
        <taxon>Papilionoideae</taxon>
        <taxon>50 kb inversion clade</taxon>
        <taxon>NPAAA clade</taxon>
        <taxon>indigoferoid/millettioid clade</taxon>
        <taxon>Phaseoleae</taxon>
        <taxon>Vigna</taxon>
    </lineage>
</organism>
<keyword evidence="3" id="KW-1185">Reference proteome</keyword>
<evidence type="ECO:0000313" key="2">
    <source>
        <dbReference type="EMBL" id="BAT92236.1"/>
    </source>
</evidence>
<proteinExistence type="predicted"/>
<feature type="region of interest" description="Disordered" evidence="1">
    <location>
        <begin position="32"/>
        <end position="60"/>
    </location>
</feature>
<protein>
    <submittedName>
        <fullName evidence="2">Uncharacterized protein</fullName>
    </submittedName>
</protein>
<dbReference type="AlphaFoldDB" id="A0A0S3SHC6"/>
<gene>
    <name evidence="2" type="primary">Vigan.07G091800</name>
    <name evidence="2" type="ORF">VIGAN_07091800</name>
</gene>
<accession>A0A0S3SHC6</accession>
<name>A0A0S3SHC6_PHAAN</name>
<feature type="region of interest" description="Disordered" evidence="1">
    <location>
        <begin position="97"/>
        <end position="138"/>
    </location>
</feature>
<dbReference type="EMBL" id="AP015040">
    <property type="protein sequence ID" value="BAT92236.1"/>
    <property type="molecule type" value="Genomic_DNA"/>
</dbReference>
<dbReference type="Proteomes" id="UP000291084">
    <property type="component" value="Chromosome 7"/>
</dbReference>
<evidence type="ECO:0000256" key="1">
    <source>
        <dbReference type="SAM" id="MobiDB-lite"/>
    </source>
</evidence>
<reference evidence="2 3" key="1">
    <citation type="journal article" date="2015" name="Sci. Rep.">
        <title>The power of single molecule real-time sequencing technology in the de novo assembly of a eukaryotic genome.</title>
        <authorList>
            <person name="Sakai H."/>
            <person name="Naito K."/>
            <person name="Ogiso-Tanaka E."/>
            <person name="Takahashi Y."/>
            <person name="Iseki K."/>
            <person name="Muto C."/>
            <person name="Satou K."/>
            <person name="Teruya K."/>
            <person name="Shiroma A."/>
            <person name="Shimoji M."/>
            <person name="Hirano T."/>
            <person name="Itoh T."/>
            <person name="Kaga A."/>
            <person name="Tomooka N."/>
        </authorList>
    </citation>
    <scope>NUCLEOTIDE SEQUENCE [LARGE SCALE GENOMIC DNA]</scope>
    <source>
        <strain evidence="3">cv. Shumari</strain>
    </source>
</reference>